<dbReference type="EMBL" id="JAHRIQ010093308">
    <property type="protein sequence ID" value="MEQ2251264.1"/>
    <property type="molecule type" value="Genomic_DNA"/>
</dbReference>
<evidence type="ECO:0000313" key="1">
    <source>
        <dbReference type="EMBL" id="MEQ2251264.1"/>
    </source>
</evidence>
<dbReference type="PANTHER" id="PTHR31594:SF16">
    <property type="entry name" value="SI:CH211-281L24.3"/>
    <property type="match status" value="1"/>
</dbReference>
<protein>
    <submittedName>
        <fullName evidence="1">Uncharacterized protein</fullName>
    </submittedName>
</protein>
<keyword evidence="2" id="KW-1185">Reference proteome</keyword>
<organism evidence="1 2">
    <name type="scientific">Ilyodon furcidens</name>
    <name type="common">goldbreast splitfin</name>
    <dbReference type="NCBI Taxonomy" id="33524"/>
    <lineage>
        <taxon>Eukaryota</taxon>
        <taxon>Metazoa</taxon>
        <taxon>Chordata</taxon>
        <taxon>Craniata</taxon>
        <taxon>Vertebrata</taxon>
        <taxon>Euteleostomi</taxon>
        <taxon>Actinopterygii</taxon>
        <taxon>Neopterygii</taxon>
        <taxon>Teleostei</taxon>
        <taxon>Neoteleostei</taxon>
        <taxon>Acanthomorphata</taxon>
        <taxon>Ovalentaria</taxon>
        <taxon>Atherinomorphae</taxon>
        <taxon>Cyprinodontiformes</taxon>
        <taxon>Goodeidae</taxon>
        <taxon>Ilyodon</taxon>
    </lineage>
</organism>
<name>A0ABV0V2M9_9TELE</name>
<accession>A0ABV0V2M9</accession>
<proteinExistence type="predicted"/>
<comment type="caution">
    <text evidence="1">The sequence shown here is derived from an EMBL/GenBank/DDBJ whole genome shotgun (WGS) entry which is preliminary data.</text>
</comment>
<dbReference type="Proteomes" id="UP001482620">
    <property type="component" value="Unassembled WGS sequence"/>
</dbReference>
<dbReference type="PANTHER" id="PTHR31594">
    <property type="entry name" value="AIG1-TYPE G DOMAIN-CONTAINING PROTEIN"/>
    <property type="match status" value="1"/>
</dbReference>
<evidence type="ECO:0000313" key="2">
    <source>
        <dbReference type="Proteomes" id="UP001482620"/>
    </source>
</evidence>
<reference evidence="1 2" key="1">
    <citation type="submission" date="2021-06" db="EMBL/GenBank/DDBJ databases">
        <authorList>
            <person name="Palmer J.M."/>
        </authorList>
    </citation>
    <scope>NUCLEOTIDE SEQUENCE [LARGE SCALE GENOMIC DNA]</scope>
    <source>
        <strain evidence="2">if_2019</strain>
        <tissue evidence="1">Muscle</tissue>
    </source>
</reference>
<gene>
    <name evidence="1" type="ORF">ILYODFUR_009063</name>
</gene>
<sequence length="164" mass="19152">MFKDKMIYVLTEFPFFIRGNIFSRKYNSNKEGKLHKELEYFSSLAGMTLWGRDDLANHVVEKPQFYNDFQIFKSESISQKSSAFRIRISLKASFLFGLVQISGSAKYLHNSKKSRRQARVTLVYEGTTEFQELSIEHLGREKVKYPEVFQREIGTHVVTGTTFK</sequence>
<dbReference type="InterPro" id="IPR052090">
    <property type="entry name" value="Cytolytic_pore-forming_toxin"/>
</dbReference>